<dbReference type="GO" id="GO:1990281">
    <property type="term" value="C:efflux pump complex"/>
    <property type="evidence" value="ECO:0007669"/>
    <property type="project" value="TreeGrafter"/>
</dbReference>
<protein>
    <submittedName>
        <fullName evidence="4">Secretion protein HlyD family protein</fullName>
    </submittedName>
</protein>
<dbReference type="Proteomes" id="UP000018914">
    <property type="component" value="Chromosome"/>
</dbReference>
<comment type="similarity">
    <text evidence="1">Belongs to the membrane fusion protein (MFP) (TC 8.A.1) family.</text>
</comment>
<evidence type="ECO:0000256" key="1">
    <source>
        <dbReference type="ARBA" id="ARBA00009477"/>
    </source>
</evidence>
<keyword evidence="5" id="KW-1185">Reference proteome</keyword>
<proteinExistence type="inferred from homology"/>
<feature type="domain" description="Multidrug resistance protein MdtA-like barrel-sandwich hybrid" evidence="3">
    <location>
        <begin position="19"/>
        <end position="149"/>
    </location>
</feature>
<evidence type="ECO:0000313" key="4">
    <source>
        <dbReference type="EMBL" id="AHE96206.1"/>
    </source>
</evidence>
<dbReference type="EMBL" id="CP007028">
    <property type="protein sequence ID" value="AHE96206.1"/>
    <property type="molecule type" value="Genomic_DNA"/>
</dbReference>
<name>W0DD40_9AQUI</name>
<dbReference type="RefSeq" id="WP_025306255.1">
    <property type="nucleotide sequence ID" value="NZ_CP007028.1"/>
</dbReference>
<dbReference type="InterPro" id="IPR058625">
    <property type="entry name" value="MdtA-like_BSH"/>
</dbReference>
<reference evidence="4 5" key="1">
    <citation type="submission" date="2013-12" db="EMBL/GenBank/DDBJ databases">
        <authorList>
            <consortium name="DOE Joint Genome Institute"/>
            <person name="Eisen J."/>
            <person name="Huntemann M."/>
            <person name="Han J."/>
            <person name="Chen A."/>
            <person name="Kyrpides N."/>
            <person name="Mavromatis K."/>
            <person name="Markowitz V."/>
            <person name="Palaniappan K."/>
            <person name="Ivanova N."/>
            <person name="Schaumberg A."/>
            <person name="Pati A."/>
            <person name="Liolios K."/>
            <person name="Nordberg H.P."/>
            <person name="Cantor M.N."/>
            <person name="Hua S.X."/>
            <person name="Woyke T."/>
        </authorList>
    </citation>
    <scope>NUCLEOTIDE SEQUENCE [LARGE SCALE GENOMIC DNA]</scope>
    <source>
        <strain evidence="4 5">DSM 23557</strain>
    </source>
</reference>
<dbReference type="PANTHER" id="PTHR30469">
    <property type="entry name" value="MULTIDRUG RESISTANCE PROTEIN MDTA"/>
    <property type="match status" value="1"/>
</dbReference>
<evidence type="ECO:0000313" key="5">
    <source>
        <dbReference type="Proteomes" id="UP000018914"/>
    </source>
</evidence>
<dbReference type="GO" id="GO:0015562">
    <property type="term" value="F:efflux transmembrane transporter activity"/>
    <property type="evidence" value="ECO:0007669"/>
    <property type="project" value="TreeGrafter"/>
</dbReference>
<feature type="coiled-coil region" evidence="2">
    <location>
        <begin position="56"/>
        <end position="124"/>
    </location>
</feature>
<dbReference type="Pfam" id="PF25917">
    <property type="entry name" value="BSH_RND"/>
    <property type="match status" value="1"/>
</dbReference>
<dbReference type="InterPro" id="IPR006143">
    <property type="entry name" value="RND_pump_MFP"/>
</dbReference>
<keyword evidence="2" id="KW-0175">Coiled coil</keyword>
<dbReference type="NCBIfam" id="TIGR01730">
    <property type="entry name" value="RND_mfp"/>
    <property type="match status" value="1"/>
</dbReference>
<evidence type="ECO:0000259" key="3">
    <source>
        <dbReference type="Pfam" id="PF25917"/>
    </source>
</evidence>
<dbReference type="PANTHER" id="PTHR30469:SF15">
    <property type="entry name" value="HLYD FAMILY OF SECRETION PROTEINS"/>
    <property type="match status" value="1"/>
</dbReference>
<dbReference type="eggNOG" id="COG0845">
    <property type="taxonomic scope" value="Bacteria"/>
</dbReference>
<dbReference type="OrthoDB" id="9806939at2"/>
<accession>W0DD40</accession>
<organism evidence="5">
    <name type="scientific">Thermocrinis ruber</name>
    <dbReference type="NCBI Taxonomy" id="75906"/>
    <lineage>
        <taxon>Bacteria</taxon>
        <taxon>Pseudomonadati</taxon>
        <taxon>Aquificota</taxon>
        <taxon>Aquificia</taxon>
        <taxon>Aquificales</taxon>
        <taxon>Aquificaceae</taxon>
        <taxon>Thermocrinis</taxon>
    </lineage>
</organism>
<dbReference type="Gene3D" id="1.10.287.470">
    <property type="entry name" value="Helix hairpin bin"/>
    <property type="match status" value="1"/>
</dbReference>
<gene>
    <name evidence="4" type="ORF">THERU_05520</name>
</gene>
<dbReference type="HOGENOM" id="CLU_1618227_0_0_0"/>
<dbReference type="STRING" id="75906.THERU_05520"/>
<sequence>MVLLSLISFLVFSLGFSQEVNVYAIVKGAVKKVYVKEGQRVKKDQPLVEINPDLYLAEKERLTAQLEAQRLKLEKTERDFKRYEELYNRGLLSKSEYEDWKNRYERERATYLSLEAELKGVEKLIEYCQIRAPTSGVVKKVFVREQSFINGTLSPHLLLILSED</sequence>
<evidence type="ECO:0000256" key="2">
    <source>
        <dbReference type="SAM" id="Coils"/>
    </source>
</evidence>
<dbReference type="AlphaFoldDB" id="W0DD40"/>
<dbReference type="SUPFAM" id="SSF111369">
    <property type="entry name" value="HlyD-like secretion proteins"/>
    <property type="match status" value="1"/>
</dbReference>
<dbReference type="Gene3D" id="2.40.50.100">
    <property type="match status" value="1"/>
</dbReference>
<dbReference type="KEGG" id="trd:THERU_05520"/>